<protein>
    <submittedName>
        <fullName evidence="1">Uncharacterized protein</fullName>
    </submittedName>
</protein>
<dbReference type="Proteomes" id="UP001482620">
    <property type="component" value="Unassembled WGS sequence"/>
</dbReference>
<comment type="caution">
    <text evidence="1">The sequence shown here is derived from an EMBL/GenBank/DDBJ whole genome shotgun (WGS) entry which is preliminary data.</text>
</comment>
<name>A0ABV0SPF6_9TELE</name>
<accession>A0ABV0SPF6</accession>
<evidence type="ECO:0000313" key="2">
    <source>
        <dbReference type="Proteomes" id="UP001482620"/>
    </source>
</evidence>
<gene>
    <name evidence="1" type="ORF">ILYODFUR_026596</name>
</gene>
<organism evidence="1 2">
    <name type="scientific">Ilyodon furcidens</name>
    <name type="common">goldbreast splitfin</name>
    <dbReference type="NCBI Taxonomy" id="33524"/>
    <lineage>
        <taxon>Eukaryota</taxon>
        <taxon>Metazoa</taxon>
        <taxon>Chordata</taxon>
        <taxon>Craniata</taxon>
        <taxon>Vertebrata</taxon>
        <taxon>Euteleostomi</taxon>
        <taxon>Actinopterygii</taxon>
        <taxon>Neopterygii</taxon>
        <taxon>Teleostei</taxon>
        <taxon>Neoteleostei</taxon>
        <taxon>Acanthomorphata</taxon>
        <taxon>Ovalentaria</taxon>
        <taxon>Atherinomorphae</taxon>
        <taxon>Cyprinodontiformes</taxon>
        <taxon>Goodeidae</taxon>
        <taxon>Ilyodon</taxon>
    </lineage>
</organism>
<proteinExistence type="predicted"/>
<keyword evidence="2" id="KW-1185">Reference proteome</keyword>
<dbReference type="EMBL" id="JAHRIQ010003389">
    <property type="protein sequence ID" value="MEQ2222453.1"/>
    <property type="molecule type" value="Genomic_DNA"/>
</dbReference>
<sequence>MCSFFVKTLSSSMFSGTNVFCLCHAHRFPVNPSKSVPSLVNRSADNRSVSVEQFNITDRGHVTAVDTLSSVVRMLTGCINEFSASMGKIRKQKQLQPASSQGLLFLF</sequence>
<evidence type="ECO:0000313" key="1">
    <source>
        <dbReference type="EMBL" id="MEQ2222453.1"/>
    </source>
</evidence>
<reference evidence="1 2" key="1">
    <citation type="submission" date="2021-06" db="EMBL/GenBank/DDBJ databases">
        <authorList>
            <person name="Palmer J.M."/>
        </authorList>
    </citation>
    <scope>NUCLEOTIDE SEQUENCE [LARGE SCALE GENOMIC DNA]</scope>
    <source>
        <strain evidence="2">if_2019</strain>
        <tissue evidence="1">Muscle</tissue>
    </source>
</reference>